<proteinExistence type="predicted"/>
<name>A0ABY5DTM1_9ACTN</name>
<gene>
    <name evidence="1" type="ORF">NBH00_21435</name>
</gene>
<organism evidence="1 2">
    <name type="scientific">Paraconexibacter antarcticus</name>
    <dbReference type="NCBI Taxonomy" id="2949664"/>
    <lineage>
        <taxon>Bacteria</taxon>
        <taxon>Bacillati</taxon>
        <taxon>Actinomycetota</taxon>
        <taxon>Thermoleophilia</taxon>
        <taxon>Solirubrobacterales</taxon>
        <taxon>Paraconexibacteraceae</taxon>
        <taxon>Paraconexibacter</taxon>
    </lineage>
</organism>
<dbReference type="RefSeq" id="WP_254570614.1">
    <property type="nucleotide sequence ID" value="NZ_CP098502.1"/>
</dbReference>
<protein>
    <submittedName>
        <fullName evidence="1">Uncharacterized protein</fullName>
    </submittedName>
</protein>
<dbReference type="EMBL" id="CP098502">
    <property type="protein sequence ID" value="UTI63894.1"/>
    <property type="molecule type" value="Genomic_DNA"/>
</dbReference>
<dbReference type="Proteomes" id="UP001056035">
    <property type="component" value="Chromosome"/>
</dbReference>
<keyword evidence="2" id="KW-1185">Reference proteome</keyword>
<accession>A0ABY5DTM1</accession>
<reference evidence="1 2" key="1">
    <citation type="submission" date="2022-06" db="EMBL/GenBank/DDBJ databases">
        <title>Paraconexibacter antarcticus.</title>
        <authorList>
            <person name="Kim C.S."/>
        </authorList>
    </citation>
    <scope>NUCLEOTIDE SEQUENCE [LARGE SCALE GENOMIC DNA]</scope>
    <source>
        <strain evidence="1 2">02-257</strain>
    </source>
</reference>
<evidence type="ECO:0000313" key="2">
    <source>
        <dbReference type="Proteomes" id="UP001056035"/>
    </source>
</evidence>
<sequence length="141" mass="14645">MPVNSLVAHVLLAALDSGEVRDVRNGALHGAVHGWMEGHLAASGHREGAVMPGDMPSPPFPDPDDPDGLLHGIVSTVMDTYDPDQVVEAFLHAVALGMRAGSEAGQRCGGCSISLDLTDRYLNAANIRAGLGHFAYIPPGG</sequence>
<evidence type="ECO:0000313" key="1">
    <source>
        <dbReference type="EMBL" id="UTI63894.1"/>
    </source>
</evidence>